<keyword evidence="3 4" id="KW-0732">Signal</keyword>
<dbReference type="SUPFAM" id="SSF53850">
    <property type="entry name" value="Periplasmic binding protein-like II"/>
    <property type="match status" value="1"/>
</dbReference>
<evidence type="ECO:0000313" key="5">
    <source>
        <dbReference type="EMBL" id="MDT0618806.1"/>
    </source>
</evidence>
<dbReference type="PANTHER" id="PTHR30632">
    <property type="entry name" value="MOLYBDATE-BINDING PERIPLASMIC PROTEIN"/>
    <property type="match status" value="1"/>
</dbReference>
<evidence type="ECO:0000313" key="6">
    <source>
        <dbReference type="Proteomes" id="UP001259982"/>
    </source>
</evidence>
<feature type="chain" id="PRO_5047494380" evidence="4">
    <location>
        <begin position="31"/>
        <end position="267"/>
    </location>
</feature>
<protein>
    <submittedName>
        <fullName evidence="5">Molybdate ABC transporter substrate-binding protein</fullName>
    </submittedName>
</protein>
<accession>A0ABU3B8L1</accession>
<gene>
    <name evidence="5" type="primary">modA</name>
    <name evidence="5" type="ORF">RM531_10005</name>
</gene>
<keyword evidence="2" id="KW-0479">Metal-binding</keyword>
<dbReference type="InterPro" id="IPR050682">
    <property type="entry name" value="ModA/WtpA"/>
</dbReference>
<evidence type="ECO:0000256" key="2">
    <source>
        <dbReference type="ARBA" id="ARBA00022723"/>
    </source>
</evidence>
<evidence type="ECO:0000256" key="1">
    <source>
        <dbReference type="ARBA" id="ARBA00009175"/>
    </source>
</evidence>
<comment type="caution">
    <text evidence="5">The sequence shown here is derived from an EMBL/GenBank/DDBJ whole genome shotgun (WGS) entry which is preliminary data.</text>
</comment>
<evidence type="ECO:0000256" key="3">
    <source>
        <dbReference type="ARBA" id="ARBA00022729"/>
    </source>
</evidence>
<dbReference type="Pfam" id="PF13531">
    <property type="entry name" value="SBP_bac_11"/>
    <property type="match status" value="1"/>
</dbReference>
<dbReference type="InterPro" id="IPR044084">
    <property type="entry name" value="AvModA-like_subst-bd"/>
</dbReference>
<keyword evidence="6" id="KW-1185">Reference proteome</keyword>
<dbReference type="Gene3D" id="3.40.190.10">
    <property type="entry name" value="Periplasmic binding protein-like II"/>
    <property type="match status" value="2"/>
</dbReference>
<dbReference type="EMBL" id="JAVRHY010000008">
    <property type="protein sequence ID" value="MDT0618806.1"/>
    <property type="molecule type" value="Genomic_DNA"/>
</dbReference>
<dbReference type="NCBIfam" id="TIGR01256">
    <property type="entry name" value="modA"/>
    <property type="match status" value="1"/>
</dbReference>
<organism evidence="5 6">
    <name type="scientific">Spectribacter acetivorans</name>
    <dbReference type="NCBI Taxonomy" id="3075603"/>
    <lineage>
        <taxon>Bacteria</taxon>
        <taxon>Pseudomonadati</taxon>
        <taxon>Pseudomonadota</taxon>
        <taxon>Gammaproteobacteria</taxon>
        <taxon>Salinisphaerales</taxon>
        <taxon>Salinisphaeraceae</taxon>
        <taxon>Spectribacter</taxon>
    </lineage>
</organism>
<name>A0ABU3B8L1_9GAMM</name>
<sequence length="267" mass="28589">MRRRRRSVPWAGPVAMALALWLSMSGISLADDDLRVAVATNFARTLGDIASAYTEKTGNKVGLSSASTGTLYAQINQGAPFDLFFAADQARPDKLVATGKAVADSRFIYARGVLALYSADLPLDPDPARTLIEGDYAHLAIADPKTAPYGTAAVAVLEALEAREPVAPRLIYGKNIGQTFQYVATGHAAIGFVALSQLRDPDNPLRGRGHVWRVPASMHPPLDQAAVILERSPRKPAARGFIDFLRSDAGRAIIERYGYTLPGATSS</sequence>
<evidence type="ECO:0000256" key="4">
    <source>
        <dbReference type="SAM" id="SignalP"/>
    </source>
</evidence>
<proteinExistence type="inferred from homology"/>
<reference evidence="5 6" key="1">
    <citation type="submission" date="2023-09" db="EMBL/GenBank/DDBJ databases">
        <authorList>
            <person name="Rey-Velasco X."/>
        </authorList>
    </citation>
    <scope>NUCLEOTIDE SEQUENCE [LARGE SCALE GENOMIC DNA]</scope>
    <source>
        <strain evidence="5 6">P385</strain>
    </source>
</reference>
<dbReference type="InterPro" id="IPR005950">
    <property type="entry name" value="ModA"/>
</dbReference>
<dbReference type="PANTHER" id="PTHR30632:SF14">
    <property type="entry name" value="TUNGSTATE_MOLYBDATE_CHROMATE-BINDING PROTEIN MODA"/>
    <property type="match status" value="1"/>
</dbReference>
<comment type="similarity">
    <text evidence="1">Belongs to the bacterial solute-binding protein ModA family.</text>
</comment>
<feature type="signal peptide" evidence="4">
    <location>
        <begin position="1"/>
        <end position="30"/>
    </location>
</feature>
<dbReference type="RefSeq" id="WP_311659010.1">
    <property type="nucleotide sequence ID" value="NZ_JAVRHY010000008.1"/>
</dbReference>
<dbReference type="PIRSF" id="PIRSF004846">
    <property type="entry name" value="ModA"/>
    <property type="match status" value="1"/>
</dbReference>
<dbReference type="Proteomes" id="UP001259982">
    <property type="component" value="Unassembled WGS sequence"/>
</dbReference>
<dbReference type="CDD" id="cd13539">
    <property type="entry name" value="PBP2_AvModA"/>
    <property type="match status" value="1"/>
</dbReference>